<comment type="caution">
    <text evidence="5">The sequence shown here is derived from an EMBL/GenBank/DDBJ whole genome shotgun (WGS) entry which is preliminary data.</text>
</comment>
<dbReference type="EMBL" id="JAXCGZ010012462">
    <property type="protein sequence ID" value="KAK7073563.1"/>
    <property type="molecule type" value="Genomic_DNA"/>
</dbReference>
<keyword evidence="6" id="KW-1185">Reference proteome</keyword>
<dbReference type="InterPro" id="IPR038248">
    <property type="entry name" value="Dicer_dimer_sf"/>
</dbReference>
<reference evidence="5 6" key="1">
    <citation type="submission" date="2023-11" db="EMBL/GenBank/DDBJ databases">
        <title>Halocaridina rubra genome assembly.</title>
        <authorList>
            <person name="Smith C."/>
        </authorList>
    </citation>
    <scope>NUCLEOTIDE SEQUENCE [LARGE SCALE GENOMIC DNA]</scope>
    <source>
        <strain evidence="5">EP-1</strain>
        <tissue evidence="5">Whole</tissue>
    </source>
</reference>
<organism evidence="5 6">
    <name type="scientific">Halocaridina rubra</name>
    <name type="common">Hawaiian red shrimp</name>
    <dbReference type="NCBI Taxonomy" id="373956"/>
    <lineage>
        <taxon>Eukaryota</taxon>
        <taxon>Metazoa</taxon>
        <taxon>Ecdysozoa</taxon>
        <taxon>Arthropoda</taxon>
        <taxon>Crustacea</taxon>
        <taxon>Multicrustacea</taxon>
        <taxon>Malacostraca</taxon>
        <taxon>Eumalacostraca</taxon>
        <taxon>Eucarida</taxon>
        <taxon>Decapoda</taxon>
        <taxon>Pleocyemata</taxon>
        <taxon>Caridea</taxon>
        <taxon>Atyoidea</taxon>
        <taxon>Atyidae</taxon>
        <taxon>Halocaridina</taxon>
    </lineage>
</organism>
<evidence type="ECO:0000313" key="6">
    <source>
        <dbReference type="Proteomes" id="UP001381693"/>
    </source>
</evidence>
<accession>A0AAN8X3F5</accession>
<dbReference type="Pfam" id="PF03368">
    <property type="entry name" value="Dicer_dimer"/>
    <property type="match status" value="1"/>
</dbReference>
<sequence length="127" mass="14491">MSAALQCCRCLHEIGELDDQLQPVGKESMKLDDHLCPPPLDDQVPEGMPRPGTTKRRQYYYKKVASCLTGDQPRQELELFIYKLDMVLTCPIPDEQNTRGRKIYRPELSTRSLGIITTKPISKDDVL</sequence>
<evidence type="ECO:0000256" key="2">
    <source>
        <dbReference type="PROSITE-ProRule" id="PRU00657"/>
    </source>
</evidence>
<keyword evidence="1" id="KW-0378">Hydrolase</keyword>
<dbReference type="Proteomes" id="UP001381693">
    <property type="component" value="Unassembled WGS sequence"/>
</dbReference>
<evidence type="ECO:0000256" key="3">
    <source>
        <dbReference type="SAM" id="MobiDB-lite"/>
    </source>
</evidence>
<dbReference type="GO" id="GO:0003723">
    <property type="term" value="F:RNA binding"/>
    <property type="evidence" value="ECO:0007669"/>
    <property type="project" value="UniProtKB-UniRule"/>
</dbReference>
<keyword evidence="2" id="KW-0694">RNA-binding</keyword>
<dbReference type="GO" id="GO:0016891">
    <property type="term" value="F:RNA endonuclease activity producing 5'-phosphomonoesters, hydrolytic mechanism"/>
    <property type="evidence" value="ECO:0007669"/>
    <property type="project" value="InterPro"/>
</dbReference>
<feature type="domain" description="Dicer dsRNA-binding fold" evidence="4">
    <location>
        <begin position="1"/>
        <end position="31"/>
    </location>
</feature>
<dbReference type="Pfam" id="PF20931">
    <property type="entry name" value="Dicer_platform"/>
    <property type="match status" value="1"/>
</dbReference>
<evidence type="ECO:0000256" key="1">
    <source>
        <dbReference type="ARBA" id="ARBA00022801"/>
    </source>
</evidence>
<gene>
    <name evidence="5" type="primary">DICER1_4</name>
    <name evidence="5" type="ORF">SK128_022964</name>
</gene>
<protein>
    <submittedName>
        <fullName evidence="5">Endoribonuclease Dicer</fullName>
    </submittedName>
</protein>
<proteinExistence type="predicted"/>
<dbReference type="AlphaFoldDB" id="A0AAN8X3F5"/>
<dbReference type="InterPro" id="IPR048512">
    <property type="entry name" value="Dicer_platform"/>
</dbReference>
<feature type="region of interest" description="Disordered" evidence="3">
    <location>
        <begin position="29"/>
        <end position="55"/>
    </location>
</feature>
<evidence type="ECO:0000259" key="4">
    <source>
        <dbReference type="PROSITE" id="PS51327"/>
    </source>
</evidence>
<name>A0AAN8X3F5_HALRR</name>
<dbReference type="PROSITE" id="PS51327">
    <property type="entry name" value="DICER_DSRBF"/>
    <property type="match status" value="1"/>
</dbReference>
<dbReference type="Gene3D" id="3.30.160.380">
    <property type="entry name" value="Dicer dimerisation domain"/>
    <property type="match status" value="1"/>
</dbReference>
<evidence type="ECO:0000313" key="5">
    <source>
        <dbReference type="EMBL" id="KAK7073563.1"/>
    </source>
</evidence>
<dbReference type="InterPro" id="IPR005034">
    <property type="entry name" value="Dicer_dimerisation"/>
</dbReference>